<protein>
    <submittedName>
        <fullName evidence="7">Putative sulfoacetate transporter SauU</fullName>
    </submittedName>
</protein>
<feature type="transmembrane region" description="Helical" evidence="5">
    <location>
        <begin position="173"/>
        <end position="193"/>
    </location>
</feature>
<feature type="transmembrane region" description="Helical" evidence="5">
    <location>
        <begin position="143"/>
        <end position="166"/>
    </location>
</feature>
<feature type="transmembrane region" description="Helical" evidence="5">
    <location>
        <begin position="409"/>
        <end position="430"/>
    </location>
</feature>
<evidence type="ECO:0000313" key="7">
    <source>
        <dbReference type="EMBL" id="QDT33686.1"/>
    </source>
</evidence>
<dbReference type="InterPro" id="IPR050382">
    <property type="entry name" value="MFS_Na/Anion_cotransporter"/>
</dbReference>
<dbReference type="Pfam" id="PF07690">
    <property type="entry name" value="MFS_1"/>
    <property type="match status" value="1"/>
</dbReference>
<dbReference type="InterPro" id="IPR011701">
    <property type="entry name" value="MFS"/>
</dbReference>
<comment type="subcellular location">
    <subcellularLocation>
        <location evidence="1">Membrane</location>
        <topology evidence="1">Multi-pass membrane protein</topology>
    </subcellularLocation>
</comment>
<evidence type="ECO:0000313" key="8">
    <source>
        <dbReference type="Proteomes" id="UP000315724"/>
    </source>
</evidence>
<accession>A0A517QPX0</accession>
<feature type="transmembrane region" description="Helical" evidence="5">
    <location>
        <begin position="240"/>
        <end position="260"/>
    </location>
</feature>
<evidence type="ECO:0000256" key="2">
    <source>
        <dbReference type="ARBA" id="ARBA00022692"/>
    </source>
</evidence>
<feature type="transmembrane region" description="Helical" evidence="5">
    <location>
        <begin position="305"/>
        <end position="326"/>
    </location>
</feature>
<dbReference type="SUPFAM" id="SSF103473">
    <property type="entry name" value="MFS general substrate transporter"/>
    <property type="match status" value="1"/>
</dbReference>
<dbReference type="GO" id="GO:0016020">
    <property type="term" value="C:membrane"/>
    <property type="evidence" value="ECO:0007669"/>
    <property type="project" value="UniProtKB-SubCell"/>
</dbReference>
<keyword evidence="3 5" id="KW-1133">Transmembrane helix</keyword>
<evidence type="ECO:0000256" key="5">
    <source>
        <dbReference type="SAM" id="Phobius"/>
    </source>
</evidence>
<feature type="transmembrane region" description="Helical" evidence="5">
    <location>
        <begin position="272"/>
        <end position="293"/>
    </location>
</feature>
<evidence type="ECO:0000256" key="1">
    <source>
        <dbReference type="ARBA" id="ARBA00004141"/>
    </source>
</evidence>
<dbReference type="InterPro" id="IPR036259">
    <property type="entry name" value="MFS_trans_sf"/>
</dbReference>
<feature type="transmembrane region" description="Helical" evidence="5">
    <location>
        <begin position="76"/>
        <end position="95"/>
    </location>
</feature>
<dbReference type="OrthoDB" id="9773404at2"/>
<dbReference type="Gene3D" id="1.20.1250.20">
    <property type="entry name" value="MFS general substrate transporter like domains"/>
    <property type="match status" value="2"/>
</dbReference>
<dbReference type="EMBL" id="CP036267">
    <property type="protein sequence ID" value="QDT33686.1"/>
    <property type="molecule type" value="Genomic_DNA"/>
</dbReference>
<proteinExistence type="predicted"/>
<keyword evidence="2 5" id="KW-0812">Transmembrane</keyword>
<feature type="domain" description="Major facilitator superfamily (MFS) profile" evidence="6">
    <location>
        <begin position="15"/>
        <end position="434"/>
    </location>
</feature>
<dbReference type="Proteomes" id="UP000315724">
    <property type="component" value="Chromosome"/>
</dbReference>
<name>A0A517QPX0_9PLAN</name>
<dbReference type="KEGG" id="tpol:Mal48_29400"/>
<organism evidence="7 8">
    <name type="scientific">Thalassoglobus polymorphus</name>
    <dbReference type="NCBI Taxonomy" id="2527994"/>
    <lineage>
        <taxon>Bacteria</taxon>
        <taxon>Pseudomonadati</taxon>
        <taxon>Planctomycetota</taxon>
        <taxon>Planctomycetia</taxon>
        <taxon>Planctomycetales</taxon>
        <taxon>Planctomycetaceae</taxon>
        <taxon>Thalassoglobus</taxon>
    </lineage>
</organism>
<gene>
    <name evidence="7" type="primary">sauU_2</name>
    <name evidence="7" type="ORF">Mal48_29400</name>
</gene>
<reference evidence="7 8" key="1">
    <citation type="submission" date="2019-02" db="EMBL/GenBank/DDBJ databases">
        <title>Deep-cultivation of Planctomycetes and their phenomic and genomic characterization uncovers novel biology.</title>
        <authorList>
            <person name="Wiegand S."/>
            <person name="Jogler M."/>
            <person name="Boedeker C."/>
            <person name="Pinto D."/>
            <person name="Vollmers J."/>
            <person name="Rivas-Marin E."/>
            <person name="Kohn T."/>
            <person name="Peeters S.H."/>
            <person name="Heuer A."/>
            <person name="Rast P."/>
            <person name="Oberbeckmann S."/>
            <person name="Bunk B."/>
            <person name="Jeske O."/>
            <person name="Meyerdierks A."/>
            <person name="Storesund J.E."/>
            <person name="Kallscheuer N."/>
            <person name="Luecker S."/>
            <person name="Lage O.M."/>
            <person name="Pohl T."/>
            <person name="Merkel B.J."/>
            <person name="Hornburger P."/>
            <person name="Mueller R.-W."/>
            <person name="Bruemmer F."/>
            <person name="Labrenz M."/>
            <person name="Spormann A.M."/>
            <person name="Op den Camp H."/>
            <person name="Overmann J."/>
            <person name="Amann R."/>
            <person name="Jetten M.S.M."/>
            <person name="Mascher T."/>
            <person name="Medema M.H."/>
            <person name="Devos D.P."/>
            <person name="Kaster A.-K."/>
            <person name="Ovreas L."/>
            <person name="Rohde M."/>
            <person name="Galperin M.Y."/>
            <person name="Jogler C."/>
        </authorList>
    </citation>
    <scope>NUCLEOTIDE SEQUENCE [LARGE SCALE GENOMIC DNA]</scope>
    <source>
        <strain evidence="7 8">Mal48</strain>
    </source>
</reference>
<dbReference type="InterPro" id="IPR020846">
    <property type="entry name" value="MFS_dom"/>
</dbReference>
<dbReference type="AlphaFoldDB" id="A0A517QPX0"/>
<dbReference type="GO" id="GO:0022857">
    <property type="term" value="F:transmembrane transporter activity"/>
    <property type="evidence" value="ECO:0007669"/>
    <property type="project" value="InterPro"/>
</dbReference>
<feature type="transmembrane region" description="Helical" evidence="5">
    <location>
        <begin position="45"/>
        <end position="64"/>
    </location>
</feature>
<dbReference type="PROSITE" id="PS50850">
    <property type="entry name" value="MFS"/>
    <property type="match status" value="1"/>
</dbReference>
<feature type="transmembrane region" description="Helical" evidence="5">
    <location>
        <begin position="367"/>
        <end position="389"/>
    </location>
</feature>
<keyword evidence="4 5" id="KW-0472">Membrane</keyword>
<dbReference type="PANTHER" id="PTHR11662:SF399">
    <property type="entry name" value="FI19708P1-RELATED"/>
    <property type="match status" value="1"/>
</dbReference>
<evidence type="ECO:0000256" key="3">
    <source>
        <dbReference type="ARBA" id="ARBA00022989"/>
    </source>
</evidence>
<keyword evidence="8" id="KW-1185">Reference proteome</keyword>
<evidence type="ECO:0000256" key="4">
    <source>
        <dbReference type="ARBA" id="ARBA00023136"/>
    </source>
</evidence>
<dbReference type="PANTHER" id="PTHR11662">
    <property type="entry name" value="SOLUTE CARRIER FAMILY 17"/>
    <property type="match status" value="1"/>
</dbReference>
<evidence type="ECO:0000259" key="6">
    <source>
        <dbReference type="PROSITE" id="PS50850"/>
    </source>
</evidence>
<sequence length="447" mass="48436">MDSNSTAPTNRRHLVFWLASATSFFLYTHRYAWNLIRPELQKEYGLSNTALEGLGTAFYATYTLGSIPSGVVIDMFGPHIFLFVIILIWSITLPLHGVTGNLLGLGSVRLLFGAAQTGTYPALGQVTRTWFPRSGRTQIQGWVASFFGRGGAAFSSILMGTILMGFCGFSWRMALVLMSIPGIVFAGLFLYYFRNTPEDDPHTNEAERNLIRGDEKVSTSSRNVISAKVALKNISLRIMVVQQFMNAGADVVYTLILGSFFKSLGVEKMTDLGWMVSLPLVGGAVGGVVGGILNDWLIPRLGSRWGRSLVGFVAKSLAAAALFVAISQPTPERVAVGLFFVKFFTDWTQPTVWGTATDIGGRFSATVFSIVNTAGNAGGFIMPLIFGPLLDIYSTSTMVDGVAVTHTNFTPMFIIVGVFYIGAGICWLMVDCTKSVDVPDESIPAEA</sequence>
<dbReference type="RefSeq" id="WP_145200388.1">
    <property type="nucleotide sequence ID" value="NZ_CP036267.1"/>
</dbReference>
<feature type="transmembrane region" description="Helical" evidence="5">
    <location>
        <begin position="14"/>
        <end position="33"/>
    </location>
</feature>